<dbReference type="EMBL" id="OIVN01001965">
    <property type="protein sequence ID" value="SPC99350.1"/>
    <property type="molecule type" value="Genomic_DNA"/>
</dbReference>
<protein>
    <submittedName>
        <fullName evidence="1">Uncharacterized protein</fullName>
    </submittedName>
</protein>
<accession>A0A2N9GIV5</accession>
<sequence>MNQKPQIKHSPSSARQARSCSAVVNAMAGGGLQSSEVGDESKKSFACWLAIDGGADSNIWHVRLQWKCQIWLW</sequence>
<gene>
    <name evidence="1" type="ORF">FSB_LOCUS27232</name>
</gene>
<organism evidence="1">
    <name type="scientific">Fagus sylvatica</name>
    <name type="common">Beechnut</name>
    <dbReference type="NCBI Taxonomy" id="28930"/>
    <lineage>
        <taxon>Eukaryota</taxon>
        <taxon>Viridiplantae</taxon>
        <taxon>Streptophyta</taxon>
        <taxon>Embryophyta</taxon>
        <taxon>Tracheophyta</taxon>
        <taxon>Spermatophyta</taxon>
        <taxon>Magnoliopsida</taxon>
        <taxon>eudicotyledons</taxon>
        <taxon>Gunneridae</taxon>
        <taxon>Pentapetalae</taxon>
        <taxon>rosids</taxon>
        <taxon>fabids</taxon>
        <taxon>Fagales</taxon>
        <taxon>Fagaceae</taxon>
        <taxon>Fagus</taxon>
    </lineage>
</organism>
<evidence type="ECO:0000313" key="1">
    <source>
        <dbReference type="EMBL" id="SPC99350.1"/>
    </source>
</evidence>
<dbReference type="AlphaFoldDB" id="A0A2N9GIV5"/>
<reference evidence="1" key="1">
    <citation type="submission" date="2018-02" db="EMBL/GenBank/DDBJ databases">
        <authorList>
            <person name="Cohen D.B."/>
            <person name="Kent A.D."/>
        </authorList>
    </citation>
    <scope>NUCLEOTIDE SEQUENCE</scope>
</reference>
<proteinExistence type="predicted"/>
<name>A0A2N9GIV5_FAGSY</name>